<feature type="region of interest" description="Disordered" evidence="1">
    <location>
        <begin position="255"/>
        <end position="348"/>
    </location>
</feature>
<dbReference type="AlphaFoldDB" id="A0A2A9FA25"/>
<feature type="domain" description="DUF5667" evidence="3">
    <location>
        <begin position="105"/>
        <end position="186"/>
    </location>
</feature>
<dbReference type="InterPro" id="IPR043725">
    <property type="entry name" value="DUF5667"/>
</dbReference>
<dbReference type="EMBL" id="PDJK01000002">
    <property type="protein sequence ID" value="PFG47803.1"/>
    <property type="molecule type" value="Genomic_DNA"/>
</dbReference>
<sequence length="359" mass="37278">MGVPGRFSRERAENERFDRALGTAAQRPGDEFADELALVGELRELGAAGAPDPPTRARIRAEIEGRLGNPLPRRRRRPRVAELVAAGIVVLLGLAGLTLLLSRDALPGDTLYQLKRAGEATALGLTFDQAGKAGKHLEFAADRLAELARLSDASPTVYQSVLTDFGSHVQAGTREITALATQRSDEPRLAELASWAQAESRQLAIEQARAPAAAQKDFAGAHGLLAQVRERTTALGSRLSCYLITTGRTDELGLLPATGPCTPQPEPSGGPALGSLAPVPLAPRTSAAPAPTAPAKPDLAVTSPPAPSTGSVPSRPPHSAVPPPITAPTSPRIPAPATTRPPVVSIPPLLPGLPPIVIG</sequence>
<feature type="transmembrane region" description="Helical" evidence="2">
    <location>
        <begin position="80"/>
        <end position="101"/>
    </location>
</feature>
<dbReference type="RefSeq" id="WP_098511803.1">
    <property type="nucleotide sequence ID" value="NZ_JBIAKZ010000025.1"/>
</dbReference>
<keyword evidence="2" id="KW-0472">Membrane</keyword>
<keyword evidence="5" id="KW-1185">Reference proteome</keyword>
<feature type="compositionally biased region" description="Low complexity" evidence="1">
    <location>
        <begin position="282"/>
        <end position="300"/>
    </location>
</feature>
<dbReference type="Pfam" id="PF18915">
    <property type="entry name" value="DUF5667"/>
    <property type="match status" value="1"/>
</dbReference>
<evidence type="ECO:0000313" key="5">
    <source>
        <dbReference type="Proteomes" id="UP000243542"/>
    </source>
</evidence>
<evidence type="ECO:0000256" key="2">
    <source>
        <dbReference type="SAM" id="Phobius"/>
    </source>
</evidence>
<keyword evidence="2" id="KW-0812">Transmembrane</keyword>
<organism evidence="4 5">
    <name type="scientific">Amycolatopsis sulphurea</name>
    <dbReference type="NCBI Taxonomy" id="76022"/>
    <lineage>
        <taxon>Bacteria</taxon>
        <taxon>Bacillati</taxon>
        <taxon>Actinomycetota</taxon>
        <taxon>Actinomycetes</taxon>
        <taxon>Pseudonocardiales</taxon>
        <taxon>Pseudonocardiaceae</taxon>
        <taxon>Amycolatopsis</taxon>
    </lineage>
</organism>
<evidence type="ECO:0000259" key="3">
    <source>
        <dbReference type="Pfam" id="PF18915"/>
    </source>
</evidence>
<comment type="caution">
    <text evidence="4">The sequence shown here is derived from an EMBL/GenBank/DDBJ whole genome shotgun (WGS) entry which is preliminary data.</text>
</comment>
<reference evidence="4 5" key="1">
    <citation type="submission" date="2017-10" db="EMBL/GenBank/DDBJ databases">
        <title>Sequencing the genomes of 1000 actinobacteria strains.</title>
        <authorList>
            <person name="Klenk H.-P."/>
        </authorList>
    </citation>
    <scope>NUCLEOTIDE SEQUENCE [LARGE SCALE GENOMIC DNA]</scope>
    <source>
        <strain evidence="4 5">DSM 46092</strain>
    </source>
</reference>
<dbReference type="Proteomes" id="UP000243542">
    <property type="component" value="Unassembled WGS sequence"/>
</dbReference>
<name>A0A2A9FA25_9PSEU</name>
<gene>
    <name evidence="4" type="ORF">ATK36_2857</name>
</gene>
<proteinExistence type="predicted"/>
<evidence type="ECO:0000256" key="1">
    <source>
        <dbReference type="SAM" id="MobiDB-lite"/>
    </source>
</evidence>
<feature type="compositionally biased region" description="Basic and acidic residues" evidence="1">
    <location>
        <begin position="7"/>
        <end position="19"/>
    </location>
</feature>
<protein>
    <recommendedName>
        <fullName evidence="3">DUF5667 domain-containing protein</fullName>
    </recommendedName>
</protein>
<accession>A0A2A9FA25</accession>
<feature type="region of interest" description="Disordered" evidence="1">
    <location>
        <begin position="1"/>
        <end position="24"/>
    </location>
</feature>
<keyword evidence="2" id="KW-1133">Transmembrane helix</keyword>
<feature type="compositionally biased region" description="Pro residues" evidence="1">
    <location>
        <begin position="314"/>
        <end position="334"/>
    </location>
</feature>
<evidence type="ECO:0000313" key="4">
    <source>
        <dbReference type="EMBL" id="PFG47803.1"/>
    </source>
</evidence>